<dbReference type="Pfam" id="PF16486">
    <property type="entry name" value="ArgoN"/>
    <property type="match status" value="1"/>
</dbReference>
<evidence type="ECO:0000256" key="3">
    <source>
        <dbReference type="ARBA" id="ARBA00022845"/>
    </source>
</evidence>
<dbReference type="InterPro" id="IPR012337">
    <property type="entry name" value="RNaseH-like_sf"/>
</dbReference>
<name>A0A660KTF2_9ROSI</name>
<organism evidence="9 10">
    <name type="scientific">Carpinus fangiana</name>
    <dbReference type="NCBI Taxonomy" id="176857"/>
    <lineage>
        <taxon>Eukaryota</taxon>
        <taxon>Viridiplantae</taxon>
        <taxon>Streptophyta</taxon>
        <taxon>Embryophyta</taxon>
        <taxon>Tracheophyta</taxon>
        <taxon>Spermatophyta</taxon>
        <taxon>Magnoliopsida</taxon>
        <taxon>eudicotyledons</taxon>
        <taxon>Gunneridae</taxon>
        <taxon>Pentapetalae</taxon>
        <taxon>rosids</taxon>
        <taxon>fabids</taxon>
        <taxon>Fagales</taxon>
        <taxon>Betulaceae</taxon>
        <taxon>Carpinus</taxon>
    </lineage>
</organism>
<dbReference type="PROSITE" id="PS50821">
    <property type="entry name" value="PAZ"/>
    <property type="match status" value="1"/>
</dbReference>
<feature type="domain" description="PAZ" evidence="7">
    <location>
        <begin position="357"/>
        <end position="468"/>
    </location>
</feature>
<dbReference type="InterPro" id="IPR036397">
    <property type="entry name" value="RNaseH_sf"/>
</dbReference>
<evidence type="ECO:0000313" key="10">
    <source>
        <dbReference type="Proteomes" id="UP000327013"/>
    </source>
</evidence>
<feature type="compositionally biased region" description="Pro residues" evidence="6">
    <location>
        <begin position="81"/>
        <end position="96"/>
    </location>
</feature>
<dbReference type="SMART" id="SM00950">
    <property type="entry name" value="Piwi"/>
    <property type="match status" value="1"/>
</dbReference>
<dbReference type="PANTHER" id="PTHR22891">
    <property type="entry name" value="EUKARYOTIC TRANSLATION INITIATION FACTOR 2C"/>
    <property type="match status" value="1"/>
</dbReference>
<evidence type="ECO:0000259" key="8">
    <source>
        <dbReference type="PROSITE" id="PS50822"/>
    </source>
</evidence>
<dbReference type="GO" id="GO:0006417">
    <property type="term" value="P:regulation of translation"/>
    <property type="evidence" value="ECO:0007669"/>
    <property type="project" value="UniProtKB-KW"/>
</dbReference>
<dbReference type="Gene3D" id="3.30.420.10">
    <property type="entry name" value="Ribonuclease H-like superfamily/Ribonuclease H"/>
    <property type="match status" value="1"/>
</dbReference>
<dbReference type="Gene3D" id="2.170.260.10">
    <property type="entry name" value="paz domain"/>
    <property type="match status" value="1"/>
</dbReference>
<comment type="similarity">
    <text evidence="1">Belongs to the argonaute family. Ago subfamily.</text>
</comment>
<dbReference type="CDD" id="cd04657">
    <property type="entry name" value="Piwi_ago-like"/>
    <property type="match status" value="1"/>
</dbReference>
<keyword evidence="10" id="KW-1185">Reference proteome</keyword>
<gene>
    <name evidence="9" type="ORF">FH972_010114</name>
</gene>
<dbReference type="AlphaFoldDB" id="A0A660KTF2"/>
<feature type="compositionally biased region" description="Low complexity" evidence="6">
    <location>
        <begin position="97"/>
        <end position="117"/>
    </location>
</feature>
<keyword evidence="5" id="KW-0687">Ribonucleoprotein</keyword>
<evidence type="ECO:0000256" key="6">
    <source>
        <dbReference type="SAM" id="MobiDB-lite"/>
    </source>
</evidence>
<dbReference type="Pfam" id="PF02171">
    <property type="entry name" value="Piwi"/>
    <property type="match status" value="1"/>
</dbReference>
<dbReference type="CDD" id="cd02846">
    <property type="entry name" value="PAZ_argonaute_like"/>
    <property type="match status" value="1"/>
</dbReference>
<evidence type="ECO:0008006" key="11">
    <source>
        <dbReference type="Google" id="ProtNLM"/>
    </source>
</evidence>
<dbReference type="GO" id="GO:0051607">
    <property type="term" value="P:defense response to virus"/>
    <property type="evidence" value="ECO:0007669"/>
    <property type="project" value="UniProtKB-ARBA"/>
</dbReference>
<dbReference type="GO" id="GO:0003723">
    <property type="term" value="F:RNA binding"/>
    <property type="evidence" value="ECO:0007669"/>
    <property type="project" value="InterPro"/>
</dbReference>
<protein>
    <recommendedName>
        <fullName evidence="11">Piwi domain-containing protein</fullName>
    </recommendedName>
</protein>
<evidence type="ECO:0000256" key="1">
    <source>
        <dbReference type="ARBA" id="ARBA00008201"/>
    </source>
</evidence>
<evidence type="ECO:0000256" key="2">
    <source>
        <dbReference type="ARBA" id="ARBA00022491"/>
    </source>
</evidence>
<keyword evidence="2" id="KW-0678">Repressor</keyword>
<dbReference type="PROSITE" id="PS50822">
    <property type="entry name" value="PIWI"/>
    <property type="match status" value="1"/>
</dbReference>
<dbReference type="Pfam" id="PF16487">
    <property type="entry name" value="ArgoMid"/>
    <property type="match status" value="1"/>
</dbReference>
<dbReference type="OrthoDB" id="10252740at2759"/>
<dbReference type="InterPro" id="IPR003100">
    <property type="entry name" value="PAZ_dom"/>
</dbReference>
<dbReference type="SUPFAM" id="SSF53098">
    <property type="entry name" value="Ribonuclease H-like"/>
    <property type="match status" value="1"/>
</dbReference>
<dbReference type="InterPro" id="IPR032472">
    <property type="entry name" value="ArgoL2"/>
</dbReference>
<dbReference type="InterPro" id="IPR014811">
    <property type="entry name" value="ArgoL1"/>
</dbReference>
<accession>A0A660KTF2</accession>
<dbReference type="SUPFAM" id="SSF101690">
    <property type="entry name" value="PAZ domain"/>
    <property type="match status" value="1"/>
</dbReference>
<dbReference type="SMART" id="SM01163">
    <property type="entry name" value="DUF1785"/>
    <property type="match status" value="1"/>
</dbReference>
<feature type="domain" description="Piwi" evidence="8">
    <location>
        <begin position="647"/>
        <end position="967"/>
    </location>
</feature>
<dbReference type="InterPro" id="IPR045246">
    <property type="entry name" value="Piwi_ago-like"/>
</dbReference>
<evidence type="ECO:0000313" key="9">
    <source>
        <dbReference type="EMBL" id="KAE8037529.1"/>
    </source>
</evidence>
<dbReference type="Pfam" id="PF16488">
    <property type="entry name" value="ArgoL2"/>
    <property type="match status" value="1"/>
</dbReference>
<dbReference type="GO" id="GO:0031047">
    <property type="term" value="P:regulatory ncRNA-mediated gene silencing"/>
    <property type="evidence" value="ECO:0007669"/>
    <property type="project" value="UniProtKB-KW"/>
</dbReference>
<dbReference type="InterPro" id="IPR003165">
    <property type="entry name" value="Piwi"/>
</dbReference>
<feature type="compositionally biased region" description="Gly residues" evidence="6">
    <location>
        <begin position="23"/>
        <end position="50"/>
    </location>
</feature>
<dbReference type="Pfam" id="PF08699">
    <property type="entry name" value="ArgoL1"/>
    <property type="match status" value="1"/>
</dbReference>
<dbReference type="Proteomes" id="UP000327013">
    <property type="component" value="Chromosome 4"/>
</dbReference>
<reference evidence="9 10" key="1">
    <citation type="submission" date="2019-06" db="EMBL/GenBank/DDBJ databases">
        <title>A chromosomal-level reference genome of Carpinus fangiana (Coryloideae, Betulaceae).</title>
        <authorList>
            <person name="Yang X."/>
            <person name="Wang Z."/>
            <person name="Zhang L."/>
            <person name="Hao G."/>
            <person name="Liu J."/>
            <person name="Yang Y."/>
        </authorList>
    </citation>
    <scope>NUCLEOTIDE SEQUENCE [LARGE SCALE GENOMIC DNA]</scope>
    <source>
        <strain evidence="9">Cfa_2016G</strain>
        <tissue evidence="9">Leaf</tissue>
    </source>
</reference>
<dbReference type="FunFam" id="3.40.50.2300:FF:000110">
    <property type="entry name" value="Argonaute 10"/>
    <property type="match status" value="1"/>
</dbReference>
<dbReference type="InterPro" id="IPR032474">
    <property type="entry name" value="Argonaute_N"/>
</dbReference>
<sequence>MSRRGGGRQPDPRRDQPSPAAYQGGGRGRGGGGGRGGRGGEGGGGRGRGGPSSYSAPPPAQASFPEMPHPAAPRLAAPRQTAPPPAASPAGPPPAAPASSHSSASSSSAPPPVSASTPVDALNREIQKLTLQPSAAPTSSKALGFPNRPGYGKIGSKIVVRANHFLVEVADKDLHHYDVSITPEVTSKKVSRDIIKQLVKMHKEHLGMRNPAYDGRKSLYTAGPLPFMSKDFVVKLDNDDRASSSGSAGTRRERQFKVAIKFASKADIHHLRQFLSGRQHDCPQETIQVLDVVLRAAPSEIYTVVGRSFFDPRLGQPGELGNGIDYWRGYYQSLRPTQMGLSLNIDVSARAFYEPILVTDFVGKHFNLNFSRHLSDQDRLKIKKALRGIKVEVTNREFSKSYKVTGVTTQPTSQLTFTLDDGNAQTSVVQYYREKYNIVLKNVTLPALQAGSDTKPVYLPMELCKIAAGQRYSKRLNERQVTSLLRATCQRPQDREESIKKMVRQNKFNSNLLVNTEFGIQVREEDLLVEARVLPSPKLLYNNAGREQSEQPRMGQWNMINKRMINGGRVDFWTCVNFSTRVNRDFPYDFCEQLISMCSSKGMEFSPMPLIPIRSANSHQVEMALRDIHKQSVAKLTESGQPGQLQLLIIILPDITGSYGKIKRICETELGIVSQCCQPKQASKLSKQYLENVSLKINVKVGGRNTVLSDAIRRNIPLVTDRPTIIFGADVTHPQPGEDSSPSIAAVVASMDWPEVTKYRGLFSAQAHREEIIQDLYTSSQDPQRGIVQGGMIRELLIAFRKSTNQKPHRIIFYRDGVSEGQFSQVLLYEMDAIRKACLSLQDGYLPPVTFVVVQKRHHTRLFPADHRNRDQMDRSGNILPGTVVDTKICHPTGFDFYLNSHAGIQGTSRPTHYHVLYDENNFGADSLQTLTNNLCYTFARCTRSVSIVPPAYYAHLAAFRARYYIEGDASDSGSTSGSGARVECRPLPLIKDNVKDVMFYC</sequence>
<feature type="region of interest" description="Disordered" evidence="6">
    <location>
        <begin position="1"/>
        <end position="117"/>
    </location>
</feature>
<dbReference type="SMART" id="SM00949">
    <property type="entry name" value="PAZ"/>
    <property type="match status" value="1"/>
</dbReference>
<keyword evidence="3" id="KW-0810">Translation regulation</keyword>
<dbReference type="GO" id="GO:1990904">
    <property type="term" value="C:ribonucleoprotein complex"/>
    <property type="evidence" value="ECO:0007669"/>
    <property type="project" value="UniProtKB-KW"/>
</dbReference>
<keyword evidence="4" id="KW-0943">RNA-mediated gene silencing</keyword>
<evidence type="ECO:0000259" key="7">
    <source>
        <dbReference type="PROSITE" id="PS50821"/>
    </source>
</evidence>
<dbReference type="Pfam" id="PF02170">
    <property type="entry name" value="PAZ"/>
    <property type="match status" value="1"/>
</dbReference>
<dbReference type="FunFam" id="3.30.420.10:FF:000013">
    <property type="entry name" value="protein argonaute 10-like"/>
    <property type="match status" value="1"/>
</dbReference>
<evidence type="ECO:0000256" key="4">
    <source>
        <dbReference type="ARBA" id="ARBA00023158"/>
    </source>
</evidence>
<evidence type="ECO:0000256" key="5">
    <source>
        <dbReference type="ARBA" id="ARBA00023274"/>
    </source>
</evidence>
<dbReference type="InterPro" id="IPR036085">
    <property type="entry name" value="PAZ_dom_sf"/>
</dbReference>
<dbReference type="Gene3D" id="3.40.50.2300">
    <property type="match status" value="1"/>
</dbReference>
<dbReference type="EMBL" id="CM017324">
    <property type="protein sequence ID" value="KAE8037529.1"/>
    <property type="molecule type" value="Genomic_DNA"/>
</dbReference>
<proteinExistence type="inferred from homology"/>
<dbReference type="InterPro" id="IPR032473">
    <property type="entry name" value="Argonaute_Mid_dom"/>
</dbReference>